<evidence type="ECO:0000256" key="1">
    <source>
        <dbReference type="SAM" id="Coils"/>
    </source>
</evidence>
<accession>A0A2H0TZ60</accession>
<evidence type="ECO:0000313" key="3">
    <source>
        <dbReference type="Proteomes" id="UP000230852"/>
    </source>
</evidence>
<dbReference type="EMBL" id="PFBU01000022">
    <property type="protein sequence ID" value="PIR78509.1"/>
    <property type="molecule type" value="Genomic_DNA"/>
</dbReference>
<reference evidence="3" key="1">
    <citation type="submission" date="2017-09" db="EMBL/GenBank/DDBJ databases">
        <title>Depth-based differentiation of microbial function through sediment-hosted aquifers and enrichment of novel symbionts in the deep terrestrial subsurface.</title>
        <authorList>
            <person name="Probst A.J."/>
            <person name="Ladd B."/>
            <person name="Jarett J.K."/>
            <person name="Geller-Mcgrath D.E."/>
            <person name="Sieber C.M.K."/>
            <person name="Emerson J.B."/>
            <person name="Anantharaman K."/>
            <person name="Thomas B.C."/>
            <person name="Malmstrom R."/>
            <person name="Stieglmeier M."/>
            <person name="Klingl A."/>
            <person name="Woyke T."/>
            <person name="Ryan C.M."/>
            <person name="Banfield J.F."/>
        </authorList>
    </citation>
    <scope>NUCLEOTIDE SEQUENCE [LARGE SCALE GENOMIC DNA]</scope>
</reference>
<proteinExistence type="predicted"/>
<feature type="coiled-coil region" evidence="1">
    <location>
        <begin position="39"/>
        <end position="66"/>
    </location>
</feature>
<sequence>MPRKTTSATKKIKVFKKSVTKNRVANKIVPVESRSIAGLKDLDMELTQLEKEIGALHKRMKDISHKKKISDTLSQISKLN</sequence>
<evidence type="ECO:0000313" key="2">
    <source>
        <dbReference type="EMBL" id="PIR78509.1"/>
    </source>
</evidence>
<dbReference type="AlphaFoldDB" id="A0A2H0TZ60"/>
<organism evidence="2 3">
    <name type="scientific">Candidatus Magasanikbacteria bacterium CG10_big_fil_rev_8_21_14_0_10_36_16</name>
    <dbReference type="NCBI Taxonomy" id="1974645"/>
    <lineage>
        <taxon>Bacteria</taxon>
        <taxon>Candidatus Magasanikiibacteriota</taxon>
    </lineage>
</organism>
<keyword evidence="1" id="KW-0175">Coiled coil</keyword>
<dbReference type="Proteomes" id="UP000230852">
    <property type="component" value="Unassembled WGS sequence"/>
</dbReference>
<gene>
    <name evidence="2" type="ORF">COU28_01190</name>
</gene>
<name>A0A2H0TZ60_9BACT</name>
<protein>
    <submittedName>
        <fullName evidence="2">Uncharacterized protein</fullName>
    </submittedName>
</protein>
<comment type="caution">
    <text evidence="2">The sequence shown here is derived from an EMBL/GenBank/DDBJ whole genome shotgun (WGS) entry which is preliminary data.</text>
</comment>